<dbReference type="Pfam" id="PF00293">
    <property type="entry name" value="NUDIX"/>
    <property type="match status" value="1"/>
</dbReference>
<comment type="caution">
    <text evidence="6">The sequence shown here is derived from an EMBL/GenBank/DDBJ whole genome shotgun (WGS) entry which is preliminary data.</text>
</comment>
<organism evidence="6 7">
    <name type="scientific">Nonomuraea helvata</name>
    <dbReference type="NCBI Taxonomy" id="37484"/>
    <lineage>
        <taxon>Bacteria</taxon>
        <taxon>Bacillati</taxon>
        <taxon>Actinomycetota</taxon>
        <taxon>Actinomycetes</taxon>
        <taxon>Streptosporangiales</taxon>
        <taxon>Streptosporangiaceae</taxon>
        <taxon>Nonomuraea</taxon>
    </lineage>
</organism>
<evidence type="ECO:0000256" key="1">
    <source>
        <dbReference type="ARBA" id="ARBA00001946"/>
    </source>
</evidence>
<dbReference type="SUPFAM" id="SSF55811">
    <property type="entry name" value="Nudix"/>
    <property type="match status" value="1"/>
</dbReference>
<dbReference type="InterPro" id="IPR020084">
    <property type="entry name" value="NUDIX_hydrolase_CS"/>
</dbReference>
<dbReference type="GO" id="GO:0016787">
    <property type="term" value="F:hydrolase activity"/>
    <property type="evidence" value="ECO:0007669"/>
    <property type="project" value="UniProtKB-KW"/>
</dbReference>
<comment type="cofactor">
    <cofactor evidence="1">
        <name>Mg(2+)</name>
        <dbReference type="ChEBI" id="CHEBI:18420"/>
    </cofactor>
</comment>
<dbReference type="PANTHER" id="PTHR43046">
    <property type="entry name" value="GDP-MANNOSE MANNOSYL HYDROLASE"/>
    <property type="match status" value="1"/>
</dbReference>
<comment type="similarity">
    <text evidence="2 4">Belongs to the Nudix hydrolase family.</text>
</comment>
<dbReference type="Gene3D" id="3.90.79.10">
    <property type="entry name" value="Nucleoside Triphosphate Pyrophosphohydrolase"/>
    <property type="match status" value="1"/>
</dbReference>
<evidence type="ECO:0000256" key="4">
    <source>
        <dbReference type="RuleBase" id="RU003476"/>
    </source>
</evidence>
<accession>A0ABV5RS60</accession>
<protein>
    <submittedName>
        <fullName evidence="6">NUDIX hydrolase</fullName>
        <ecNumber evidence="6">3.6.-.-</ecNumber>
    </submittedName>
</protein>
<dbReference type="PROSITE" id="PS51462">
    <property type="entry name" value="NUDIX"/>
    <property type="match status" value="1"/>
</dbReference>
<keyword evidence="3 4" id="KW-0378">Hydrolase</keyword>
<dbReference type="PRINTS" id="PR00502">
    <property type="entry name" value="NUDIXFAMILY"/>
</dbReference>
<evidence type="ECO:0000259" key="5">
    <source>
        <dbReference type="PROSITE" id="PS51462"/>
    </source>
</evidence>
<dbReference type="RefSeq" id="WP_344992368.1">
    <property type="nucleotide sequence ID" value="NZ_BAAAXV010000005.1"/>
</dbReference>
<name>A0ABV5RS60_9ACTN</name>
<dbReference type="CDD" id="cd03424">
    <property type="entry name" value="NUDIX_ADPRase_Nudt5_UGPPase_Nudt14"/>
    <property type="match status" value="1"/>
</dbReference>
<dbReference type="EMBL" id="JBHMBW010000002">
    <property type="protein sequence ID" value="MFB9621668.1"/>
    <property type="molecule type" value="Genomic_DNA"/>
</dbReference>
<evidence type="ECO:0000313" key="6">
    <source>
        <dbReference type="EMBL" id="MFB9621668.1"/>
    </source>
</evidence>
<dbReference type="Proteomes" id="UP001589532">
    <property type="component" value="Unassembled WGS sequence"/>
</dbReference>
<evidence type="ECO:0000256" key="2">
    <source>
        <dbReference type="ARBA" id="ARBA00005582"/>
    </source>
</evidence>
<evidence type="ECO:0000313" key="7">
    <source>
        <dbReference type="Proteomes" id="UP001589532"/>
    </source>
</evidence>
<dbReference type="InterPro" id="IPR020476">
    <property type="entry name" value="Nudix_hydrolase"/>
</dbReference>
<feature type="domain" description="Nudix hydrolase" evidence="5">
    <location>
        <begin position="38"/>
        <end position="166"/>
    </location>
</feature>
<dbReference type="PANTHER" id="PTHR43046:SF14">
    <property type="entry name" value="MUTT_NUDIX FAMILY PROTEIN"/>
    <property type="match status" value="1"/>
</dbReference>
<evidence type="ECO:0000256" key="3">
    <source>
        <dbReference type="ARBA" id="ARBA00022801"/>
    </source>
</evidence>
<sequence>MRWKVHSERSLYADQWLDIRVADVELPDGRRLDHRLVRTAPGAGAVVTDDRDQVLLIWRHRFITDSWGWEIPLGRVEEGEMPRDAAAREVEEETGWRPGPLRPLLSIQPVNGIADNLHHVYRADSATRIGPPTDPWEAERVEWVHVSGLRKLIENGEIVCATTMSSLLYLMVESLPAVGLRRAEDLPGDLGYDPDRRFLLPDLPDLF</sequence>
<dbReference type="EC" id="3.6.-.-" evidence="6"/>
<gene>
    <name evidence="6" type="ORF">ACFFSA_01110</name>
</gene>
<dbReference type="InterPro" id="IPR000086">
    <property type="entry name" value="NUDIX_hydrolase_dom"/>
</dbReference>
<dbReference type="InterPro" id="IPR015797">
    <property type="entry name" value="NUDIX_hydrolase-like_dom_sf"/>
</dbReference>
<keyword evidence="7" id="KW-1185">Reference proteome</keyword>
<reference evidence="6 7" key="1">
    <citation type="submission" date="2024-09" db="EMBL/GenBank/DDBJ databases">
        <authorList>
            <person name="Sun Q."/>
            <person name="Mori K."/>
        </authorList>
    </citation>
    <scope>NUCLEOTIDE SEQUENCE [LARGE SCALE GENOMIC DNA]</scope>
    <source>
        <strain evidence="6 7">JCM 3143</strain>
    </source>
</reference>
<dbReference type="PROSITE" id="PS00893">
    <property type="entry name" value="NUDIX_BOX"/>
    <property type="match status" value="1"/>
</dbReference>
<proteinExistence type="inferred from homology"/>